<comment type="function">
    <text evidence="8">Catalyzes the NAD-dependent dehydrogenation (oxidation) of a broad array of hydroxylated polyunsaturated fatty acids (mainly eicosanoids and docosanoids, including prostaglandins, lipoxins and resolvins), yielding their corresponding keto (oxo) metabolites. Decreases the levels of the pro-proliferative prostaglandins such as prostaglandin E2 (whose activity is increased in cancer because of an increase in the expression of cyclooxygenase 2) and generates oxo-fatty acid products that can profoundly influence cell function by abrogating pro-inflammatory cytokine expression. Converts resolvins E1, D1 and D2 to their oxo products, which represents a mode of resolvin inactivation. Resolvin E1 plays important roles during the resolution phase of acute inflammation, while resolvins D1 and D2 have a unique role in obesity-induced adipose inflammation.</text>
</comment>
<dbReference type="GO" id="GO:0005737">
    <property type="term" value="C:cytoplasm"/>
    <property type="evidence" value="ECO:0007669"/>
    <property type="project" value="TreeGrafter"/>
</dbReference>
<evidence type="ECO:0000256" key="10">
    <source>
        <dbReference type="ARBA" id="ARBA00047672"/>
    </source>
</evidence>
<evidence type="ECO:0000313" key="23">
    <source>
        <dbReference type="EMBL" id="KAK3691397.1"/>
    </source>
</evidence>
<comment type="catalytic activity">
    <reaction evidence="15">
        <text>resolvin D2 + NAD(+) = 7-oxoresolvin D2 + NADH + H(+)</text>
        <dbReference type="Rhea" id="RHEA:53584"/>
        <dbReference type="ChEBI" id="CHEBI:15378"/>
        <dbReference type="ChEBI" id="CHEBI:57540"/>
        <dbReference type="ChEBI" id="CHEBI:57945"/>
        <dbReference type="ChEBI" id="CHEBI:133367"/>
        <dbReference type="ChEBI" id="CHEBI:137497"/>
    </reaction>
    <physiologicalReaction direction="left-to-right" evidence="15">
        <dbReference type="Rhea" id="RHEA:53585"/>
    </physiologicalReaction>
</comment>
<dbReference type="Pfam" id="PF00106">
    <property type="entry name" value="adh_short"/>
    <property type="match status" value="1"/>
</dbReference>
<dbReference type="PANTHER" id="PTHR44229:SF4">
    <property type="entry name" value="15-HYDROXYPROSTAGLANDIN DEHYDROGENASE [NAD(+)]"/>
    <property type="match status" value="1"/>
</dbReference>
<protein>
    <recommendedName>
        <fullName evidence="5">15-hydroxyprostaglandin dehydrogenase [NAD(+)]</fullName>
        <ecNumber evidence="3">1.1.1.141</ecNumber>
        <ecNumber evidence="4">1.1.1.232</ecNumber>
    </recommendedName>
    <alternativeName>
        <fullName evidence="7">Eicosanoid/docosanoid dehydrogenase [NAD(+)]</fullName>
    </alternativeName>
    <alternativeName>
        <fullName evidence="6">Prostaglandin dehydrogenase 1</fullName>
    </alternativeName>
</protein>
<evidence type="ECO:0000256" key="8">
    <source>
        <dbReference type="ARBA" id="ARBA00045705"/>
    </source>
</evidence>
<dbReference type="Gene3D" id="3.40.50.720">
    <property type="entry name" value="NAD(P)-binding Rossmann-like Domain"/>
    <property type="match status" value="1"/>
</dbReference>
<comment type="catalytic activity">
    <reaction evidence="14">
        <text>resolvin D1 + NAD(+) = 17-oxoresolvin D1 + NADH + H(+)</text>
        <dbReference type="Rhea" id="RHEA:50128"/>
        <dbReference type="ChEBI" id="CHEBI:15378"/>
        <dbReference type="ChEBI" id="CHEBI:57540"/>
        <dbReference type="ChEBI" id="CHEBI:57945"/>
        <dbReference type="ChEBI" id="CHEBI:132079"/>
        <dbReference type="ChEBI" id="CHEBI:132081"/>
    </reaction>
    <physiologicalReaction direction="left-to-right" evidence="14">
        <dbReference type="Rhea" id="RHEA:50129"/>
    </physiologicalReaction>
</comment>
<keyword evidence="2" id="KW-0560">Oxidoreductase</keyword>
<dbReference type="FunFam" id="3.40.50.720:FF:000149">
    <property type="entry name" value="15-hydroxyprostaglandin dehydrogenase [NAD(+)]"/>
    <property type="match status" value="1"/>
</dbReference>
<evidence type="ECO:0000256" key="19">
    <source>
        <dbReference type="ARBA" id="ARBA00048921"/>
    </source>
</evidence>
<keyword evidence="24" id="KW-1185">Reference proteome</keyword>
<gene>
    <name evidence="23" type="ORF">RRG08_036200</name>
</gene>
<dbReference type="InterPro" id="IPR036291">
    <property type="entry name" value="NAD(P)-bd_dom_sf"/>
</dbReference>
<evidence type="ECO:0000256" key="6">
    <source>
        <dbReference type="ARBA" id="ARBA00041812"/>
    </source>
</evidence>
<dbReference type="PRINTS" id="PR00080">
    <property type="entry name" value="SDRFAMILY"/>
</dbReference>
<organism evidence="23 24">
    <name type="scientific">Elysia crispata</name>
    <name type="common">lettuce slug</name>
    <dbReference type="NCBI Taxonomy" id="231223"/>
    <lineage>
        <taxon>Eukaryota</taxon>
        <taxon>Metazoa</taxon>
        <taxon>Spiralia</taxon>
        <taxon>Lophotrochozoa</taxon>
        <taxon>Mollusca</taxon>
        <taxon>Gastropoda</taxon>
        <taxon>Heterobranchia</taxon>
        <taxon>Euthyneura</taxon>
        <taxon>Panpulmonata</taxon>
        <taxon>Sacoglossa</taxon>
        <taxon>Placobranchoidea</taxon>
        <taxon>Plakobranchidae</taxon>
        <taxon>Elysia</taxon>
    </lineage>
</organism>
<evidence type="ECO:0000256" key="12">
    <source>
        <dbReference type="ARBA" id="ARBA00048140"/>
    </source>
</evidence>
<evidence type="ECO:0000256" key="3">
    <source>
        <dbReference type="ARBA" id="ARBA00038968"/>
    </source>
</evidence>
<comment type="catalytic activity">
    <reaction evidence="18">
        <text>prostaglandin E2 + NAD(+) = 15-oxoprostaglandin E2 + NADH + H(+)</text>
        <dbReference type="Rhea" id="RHEA:11876"/>
        <dbReference type="ChEBI" id="CHEBI:15378"/>
        <dbReference type="ChEBI" id="CHEBI:57400"/>
        <dbReference type="ChEBI" id="CHEBI:57540"/>
        <dbReference type="ChEBI" id="CHEBI:57945"/>
        <dbReference type="ChEBI" id="CHEBI:606564"/>
        <dbReference type="EC" id="1.1.1.141"/>
    </reaction>
    <physiologicalReaction direction="left-to-right" evidence="18">
        <dbReference type="Rhea" id="RHEA:11877"/>
    </physiologicalReaction>
</comment>
<comment type="catalytic activity">
    <reaction evidence="10">
        <text>resolvin D1 + NAD(+) = 8-oxoresolvin D1 + NADH + H(+)</text>
        <dbReference type="Rhea" id="RHEA:50124"/>
        <dbReference type="ChEBI" id="CHEBI:15378"/>
        <dbReference type="ChEBI" id="CHEBI:57540"/>
        <dbReference type="ChEBI" id="CHEBI:57945"/>
        <dbReference type="ChEBI" id="CHEBI:132079"/>
        <dbReference type="ChEBI" id="CHEBI:132080"/>
    </reaction>
    <physiologicalReaction direction="left-to-right" evidence="10">
        <dbReference type="Rhea" id="RHEA:50125"/>
    </physiologicalReaction>
</comment>
<evidence type="ECO:0000256" key="13">
    <source>
        <dbReference type="ARBA" id="ARBA00048144"/>
    </source>
</evidence>
<dbReference type="SUPFAM" id="SSF51735">
    <property type="entry name" value="NAD(P)-binding Rossmann-fold domains"/>
    <property type="match status" value="1"/>
</dbReference>
<proteinExistence type="inferred from homology"/>
<evidence type="ECO:0000256" key="20">
    <source>
        <dbReference type="ARBA" id="ARBA00049151"/>
    </source>
</evidence>
<dbReference type="EMBL" id="JAWDGP010008094">
    <property type="protein sequence ID" value="KAK3691397.1"/>
    <property type="molecule type" value="Genomic_DNA"/>
</dbReference>
<evidence type="ECO:0000256" key="1">
    <source>
        <dbReference type="ARBA" id="ARBA00006484"/>
    </source>
</evidence>
<comment type="caution">
    <text evidence="23">The sequence shown here is derived from an EMBL/GenBank/DDBJ whole genome shotgun (WGS) entry which is preliminary data.</text>
</comment>
<evidence type="ECO:0000256" key="18">
    <source>
        <dbReference type="ARBA" id="ARBA00048739"/>
    </source>
</evidence>
<reference evidence="23" key="1">
    <citation type="journal article" date="2023" name="G3 (Bethesda)">
        <title>A reference genome for the long-term kleptoplast-retaining sea slug Elysia crispata morphotype clarki.</title>
        <authorList>
            <person name="Eastman K.E."/>
            <person name="Pendleton A.L."/>
            <person name="Shaikh M.A."/>
            <person name="Suttiyut T."/>
            <person name="Ogas R."/>
            <person name="Tomko P."/>
            <person name="Gavelis G."/>
            <person name="Widhalm J.R."/>
            <person name="Wisecaver J.H."/>
        </authorList>
    </citation>
    <scope>NUCLEOTIDE SEQUENCE</scope>
    <source>
        <strain evidence="23">ECLA1</strain>
    </source>
</reference>
<evidence type="ECO:0000256" key="7">
    <source>
        <dbReference type="ARBA" id="ARBA00042026"/>
    </source>
</evidence>
<evidence type="ECO:0000256" key="5">
    <source>
        <dbReference type="ARBA" id="ARBA00040276"/>
    </source>
</evidence>
<dbReference type="Proteomes" id="UP001283361">
    <property type="component" value="Unassembled WGS sequence"/>
</dbReference>
<comment type="similarity">
    <text evidence="1 22">Belongs to the short-chain dehydrogenases/reductases (SDR) family.</text>
</comment>
<comment type="catalytic activity">
    <reaction evidence="19">
        <text>resolvin D2 + NAD(+) = 16-oxoresolvin D2 + NADH + H(+)</text>
        <dbReference type="Rhea" id="RHEA:53588"/>
        <dbReference type="ChEBI" id="CHEBI:15378"/>
        <dbReference type="ChEBI" id="CHEBI:57540"/>
        <dbReference type="ChEBI" id="CHEBI:57945"/>
        <dbReference type="ChEBI" id="CHEBI:133367"/>
        <dbReference type="ChEBI" id="CHEBI:137498"/>
    </reaction>
    <physiologicalReaction direction="left-to-right" evidence="19">
        <dbReference type="Rhea" id="RHEA:53589"/>
    </physiologicalReaction>
</comment>
<comment type="catalytic activity">
    <reaction evidence="20">
        <text>(15S)-hydroxy-(5Z,8Z,11Z,13E)-eicosatetraenoate + NAD(+) = 15-oxo-(5Z,8Z,11Z,13E)-eicosatetraenoate + NADH + H(+)</text>
        <dbReference type="Rhea" id="RHEA:23260"/>
        <dbReference type="ChEBI" id="CHEBI:15378"/>
        <dbReference type="ChEBI" id="CHEBI:57409"/>
        <dbReference type="ChEBI" id="CHEBI:57410"/>
        <dbReference type="ChEBI" id="CHEBI:57540"/>
        <dbReference type="ChEBI" id="CHEBI:57945"/>
        <dbReference type="EC" id="1.1.1.232"/>
    </reaction>
    <physiologicalReaction direction="left-to-right" evidence="20">
        <dbReference type="Rhea" id="RHEA:23261"/>
    </physiologicalReaction>
</comment>
<sequence length="252" mass="26718">MSVAHKVALVTGAAQGIGRGLSEILLKHGAKVLLTDVNQAAGDKTLAELTAKYDQSRVAFVQCDITKQEQLETAFATAKSQLGGIDIVVNNAGIGDEGDRWENTVDVNLKGTVKATKMAIDNLRKDRGGKGGVIVNMASMAGLNPNPCGPVYCATKAAIIMFSQCWGMNPDVTGNGVRINILAPAFVDTDLVKQQLQKGKDVIRPDIAAMMVERVGIMPVEQVAEALLELVTDESKHNAVLKISASTGKSYQ</sequence>
<evidence type="ECO:0000256" key="11">
    <source>
        <dbReference type="ARBA" id="ARBA00048008"/>
    </source>
</evidence>
<comment type="catalytic activity">
    <reaction evidence="21">
        <text>resolvin E1 + NAD(+) = 18-oxo-resolvin E1 + NADH + H(+)</text>
        <dbReference type="Rhea" id="RHEA:49244"/>
        <dbReference type="ChEBI" id="CHEBI:15378"/>
        <dbReference type="ChEBI" id="CHEBI:57540"/>
        <dbReference type="ChEBI" id="CHEBI:57945"/>
        <dbReference type="ChEBI" id="CHEBI:91000"/>
        <dbReference type="ChEBI" id="CHEBI:91001"/>
    </reaction>
    <physiologicalReaction direction="left-to-right" evidence="21">
        <dbReference type="Rhea" id="RHEA:49245"/>
    </physiologicalReaction>
</comment>
<comment type="catalytic activity">
    <reaction evidence="11">
        <text>14-hydroxy-(4Z,7Z,10Z,12E,16Z,19Z)-docosahexaenoate + NAD(+) = 14-oxo-(4Z,7Z,10Z,12E,16Z,19Z)-docosahexaenoate + NADH + H(+)</text>
        <dbReference type="Rhea" id="RHEA:48952"/>
        <dbReference type="ChEBI" id="CHEBI:15378"/>
        <dbReference type="ChEBI" id="CHEBI:57540"/>
        <dbReference type="ChEBI" id="CHEBI:57945"/>
        <dbReference type="ChEBI" id="CHEBI:90866"/>
        <dbReference type="ChEBI" id="CHEBI:90867"/>
    </reaction>
    <physiologicalReaction direction="left-to-right" evidence="11">
        <dbReference type="Rhea" id="RHEA:48953"/>
    </physiologicalReaction>
</comment>
<evidence type="ECO:0000313" key="24">
    <source>
        <dbReference type="Proteomes" id="UP001283361"/>
    </source>
</evidence>
<dbReference type="PROSITE" id="PS00061">
    <property type="entry name" value="ADH_SHORT"/>
    <property type="match status" value="1"/>
</dbReference>
<dbReference type="CDD" id="cd05323">
    <property type="entry name" value="ADH_SDR_c_like"/>
    <property type="match status" value="1"/>
</dbReference>
<dbReference type="InterPro" id="IPR020904">
    <property type="entry name" value="Sc_DH/Rdtase_CS"/>
</dbReference>
<evidence type="ECO:0000256" key="16">
    <source>
        <dbReference type="ARBA" id="ARBA00048535"/>
    </source>
</evidence>
<dbReference type="AlphaFoldDB" id="A0AAE1CEM3"/>
<accession>A0AAE1CEM3</accession>
<dbReference type="GO" id="GO:0016404">
    <property type="term" value="F:15-hydroxyprostaglandin dehydrogenase (NAD+) activity"/>
    <property type="evidence" value="ECO:0007669"/>
    <property type="project" value="UniProtKB-EC"/>
</dbReference>
<evidence type="ECO:0000256" key="2">
    <source>
        <dbReference type="ARBA" id="ARBA00023002"/>
    </source>
</evidence>
<evidence type="ECO:0000256" key="15">
    <source>
        <dbReference type="ARBA" id="ARBA00048393"/>
    </source>
</evidence>
<evidence type="ECO:0000256" key="22">
    <source>
        <dbReference type="RuleBase" id="RU000363"/>
    </source>
</evidence>
<evidence type="ECO:0000256" key="17">
    <source>
        <dbReference type="ARBA" id="ARBA00048611"/>
    </source>
</evidence>
<comment type="catalytic activity">
    <reaction evidence="16">
        <text>lipoxin A4 + NAD(+) = 15-oxo-(5S,6R)-dihydroxy-(7E,9E,11Z,13E)-eicosatetraenoate + NADH + H(+)</text>
        <dbReference type="Rhea" id="RHEA:41572"/>
        <dbReference type="ChEBI" id="CHEBI:15378"/>
        <dbReference type="ChEBI" id="CHEBI:57540"/>
        <dbReference type="ChEBI" id="CHEBI:57945"/>
        <dbReference type="ChEBI" id="CHEBI:67026"/>
        <dbReference type="ChEBI" id="CHEBI:78311"/>
    </reaction>
    <physiologicalReaction direction="left-to-right" evidence="16">
        <dbReference type="Rhea" id="RHEA:41573"/>
    </physiologicalReaction>
</comment>
<evidence type="ECO:0000256" key="4">
    <source>
        <dbReference type="ARBA" id="ARBA00039060"/>
    </source>
</evidence>
<comment type="catalytic activity">
    <reaction evidence="12">
        <text>15-oxo-(5S,6R)-dihydroxy-(7E,9E,11Z)-eicosatrienoate + NADH + H(+) = (5S,6R,15S)-trihydroxy-(7E,9E,11Z)-eicosatrienoate + NAD(+)</text>
        <dbReference type="Rhea" id="RHEA:41596"/>
        <dbReference type="ChEBI" id="CHEBI:15378"/>
        <dbReference type="ChEBI" id="CHEBI:57540"/>
        <dbReference type="ChEBI" id="CHEBI:57945"/>
        <dbReference type="ChEBI" id="CHEBI:78325"/>
        <dbReference type="ChEBI" id="CHEBI:78329"/>
    </reaction>
    <physiologicalReaction direction="left-to-right" evidence="12">
        <dbReference type="Rhea" id="RHEA:41597"/>
    </physiologicalReaction>
</comment>
<evidence type="ECO:0000256" key="14">
    <source>
        <dbReference type="ARBA" id="ARBA00048170"/>
    </source>
</evidence>
<dbReference type="GO" id="GO:0047034">
    <property type="term" value="F:15-hydroxyicosatetraenoate dehydrogenase activity"/>
    <property type="evidence" value="ECO:0007669"/>
    <property type="project" value="UniProtKB-EC"/>
</dbReference>
<evidence type="ECO:0000256" key="21">
    <source>
        <dbReference type="ARBA" id="ARBA00049188"/>
    </source>
</evidence>
<dbReference type="PANTHER" id="PTHR44229">
    <property type="entry name" value="15-HYDROXYPROSTAGLANDIN DEHYDROGENASE [NAD(+)]"/>
    <property type="match status" value="1"/>
</dbReference>
<dbReference type="InterPro" id="IPR002347">
    <property type="entry name" value="SDR_fam"/>
</dbReference>
<comment type="catalytic activity">
    <reaction evidence="9">
        <text>prostaglandin E1 + NAD(+) = 15-oxoprostaglandin E1 + NADH + H(+)</text>
        <dbReference type="Rhea" id="RHEA:16477"/>
        <dbReference type="ChEBI" id="CHEBI:15378"/>
        <dbReference type="ChEBI" id="CHEBI:57397"/>
        <dbReference type="ChEBI" id="CHEBI:57401"/>
        <dbReference type="ChEBI" id="CHEBI:57540"/>
        <dbReference type="ChEBI" id="CHEBI:57945"/>
    </reaction>
    <physiologicalReaction direction="left-to-right" evidence="9">
        <dbReference type="Rhea" id="RHEA:16478"/>
    </physiologicalReaction>
</comment>
<dbReference type="EC" id="1.1.1.232" evidence="4"/>
<evidence type="ECO:0000256" key="9">
    <source>
        <dbReference type="ARBA" id="ARBA00047325"/>
    </source>
</evidence>
<dbReference type="EC" id="1.1.1.141" evidence="3"/>
<comment type="catalytic activity">
    <reaction evidence="17">
        <text>prostaglandin A1 + NAD(+) = 15-oxo-prostaglandin A1 + NADH + H(+)</text>
        <dbReference type="Rhea" id="RHEA:41263"/>
        <dbReference type="ChEBI" id="CHEBI:15378"/>
        <dbReference type="ChEBI" id="CHEBI:57398"/>
        <dbReference type="ChEBI" id="CHEBI:57540"/>
        <dbReference type="ChEBI" id="CHEBI:57945"/>
        <dbReference type="ChEBI" id="CHEBI:85072"/>
    </reaction>
    <physiologicalReaction direction="left-to-right" evidence="17">
        <dbReference type="Rhea" id="RHEA:41264"/>
    </physiologicalReaction>
</comment>
<comment type="catalytic activity">
    <reaction evidence="13">
        <text>(11R)-hydroxy-(5Z,8Z,12E,14Z)-eicosatetraenoate + NAD(+) = 11-oxo-(5Z,8Z,12E,14Z)-eicosatetraenoate + NADH + H(+)</text>
        <dbReference type="Rhea" id="RHEA:48640"/>
        <dbReference type="ChEBI" id="CHEBI:15378"/>
        <dbReference type="ChEBI" id="CHEBI:57540"/>
        <dbReference type="ChEBI" id="CHEBI:57945"/>
        <dbReference type="ChEBI" id="CHEBI:78836"/>
        <dbReference type="ChEBI" id="CHEBI:90697"/>
    </reaction>
    <physiologicalReaction direction="left-to-right" evidence="13">
        <dbReference type="Rhea" id="RHEA:48641"/>
    </physiologicalReaction>
</comment>
<name>A0AAE1CEM3_9GAST</name>
<dbReference type="PRINTS" id="PR00081">
    <property type="entry name" value="GDHRDH"/>
</dbReference>